<dbReference type="GO" id="GO:0046856">
    <property type="term" value="P:phosphatidylinositol dephosphorylation"/>
    <property type="evidence" value="ECO:0007669"/>
    <property type="project" value="InterPro"/>
</dbReference>
<dbReference type="Pfam" id="PF22669">
    <property type="entry name" value="Exo_endo_phos2"/>
    <property type="match status" value="1"/>
</dbReference>
<feature type="compositionally biased region" description="Polar residues" evidence="2">
    <location>
        <begin position="137"/>
        <end position="147"/>
    </location>
</feature>
<evidence type="ECO:0000256" key="2">
    <source>
        <dbReference type="SAM" id="MobiDB-lite"/>
    </source>
</evidence>
<organism evidence="4 5">
    <name type="scientific">Cymbomonas tetramitiformis</name>
    <dbReference type="NCBI Taxonomy" id="36881"/>
    <lineage>
        <taxon>Eukaryota</taxon>
        <taxon>Viridiplantae</taxon>
        <taxon>Chlorophyta</taxon>
        <taxon>Pyramimonadophyceae</taxon>
        <taxon>Pyramimonadales</taxon>
        <taxon>Pyramimonadaceae</taxon>
        <taxon>Cymbomonas</taxon>
    </lineage>
</organism>
<dbReference type="SUPFAM" id="SSF56219">
    <property type="entry name" value="DNase I-like"/>
    <property type="match status" value="1"/>
</dbReference>
<proteinExistence type="inferred from homology"/>
<dbReference type="SMART" id="SM00128">
    <property type="entry name" value="IPPc"/>
    <property type="match status" value="1"/>
</dbReference>
<accession>A0AAE0CEJ3</accession>
<feature type="domain" description="Inositol polyphosphate-related phosphatase" evidence="3">
    <location>
        <begin position="156"/>
        <end position="473"/>
    </location>
</feature>
<sequence>MSSNAPTGPGRLLPAKTAFNSAPLAPLGEKAPKSKQLPALKEDGGAARKKALPPLRTAENSEGSTIGPIIAPPEESETPAEMSNDMPGGIASPAAKSKPFQETAKQVEEPEAARSQSATKVLEPETAGRSAPERHQSAPSARQQDLSTPAEVKPHEELLVLTITWNMANKAPPDTLTKLLGWNGSSGDFEVGSYDVIAIGVQEAYDLDKWDKSLAAGVAQSTRGRYVHLESERLDPGGWIHLAVFVKQKLLPFCSGVHKGSISTGIGNVIGNKGGVAVAFAFENTTFLFINAHFAAHSNNIEARNNDFKRISCELFEDKASASNKESESGAKESAPDKTDDYDAVVWMGDLNYRVEANRKAVDTLIEDGMFEVLLANDQLGREKGKGKVFQNYTEGKLTFPPTYKFDKWTDVYDSSSKQRVPSWTDRILYKCPKRKKGKKKVDIKLLEYGCISVIKTSDHRPVAAKLRCKMLGKYEGPPLPLYQAEFEEAAVNVQPLRQKEIGNARCH</sequence>
<comment type="similarity">
    <text evidence="1">Belongs to the inositol polyphosphate 5-phosphatase family.</text>
</comment>
<dbReference type="AlphaFoldDB" id="A0AAE0CEJ3"/>
<comment type="caution">
    <text evidence="4">The sequence shown here is derived from an EMBL/GenBank/DDBJ whole genome shotgun (WGS) entry which is preliminary data.</text>
</comment>
<dbReference type="PANTHER" id="PTHR11200">
    <property type="entry name" value="INOSITOL 5-PHOSPHATASE"/>
    <property type="match status" value="1"/>
</dbReference>
<dbReference type="InterPro" id="IPR036691">
    <property type="entry name" value="Endo/exonu/phosph_ase_sf"/>
</dbReference>
<reference evidence="4 5" key="1">
    <citation type="journal article" date="2015" name="Genome Biol. Evol.">
        <title>Comparative Genomics of a Bacterivorous Green Alga Reveals Evolutionary Causalities and Consequences of Phago-Mixotrophic Mode of Nutrition.</title>
        <authorList>
            <person name="Burns J.A."/>
            <person name="Paasch A."/>
            <person name="Narechania A."/>
            <person name="Kim E."/>
        </authorList>
    </citation>
    <scope>NUCLEOTIDE SEQUENCE [LARGE SCALE GENOMIC DNA]</scope>
    <source>
        <strain evidence="4 5">PLY_AMNH</strain>
    </source>
</reference>
<evidence type="ECO:0000313" key="4">
    <source>
        <dbReference type="EMBL" id="KAK3253603.1"/>
    </source>
</evidence>
<evidence type="ECO:0000313" key="5">
    <source>
        <dbReference type="Proteomes" id="UP001190700"/>
    </source>
</evidence>
<dbReference type="Gene3D" id="3.60.10.10">
    <property type="entry name" value="Endonuclease/exonuclease/phosphatase"/>
    <property type="match status" value="1"/>
</dbReference>
<evidence type="ECO:0000259" key="3">
    <source>
        <dbReference type="SMART" id="SM00128"/>
    </source>
</evidence>
<dbReference type="EMBL" id="LGRX02024739">
    <property type="protein sequence ID" value="KAK3253603.1"/>
    <property type="molecule type" value="Genomic_DNA"/>
</dbReference>
<gene>
    <name evidence="4" type="ORF">CYMTET_37150</name>
</gene>
<dbReference type="Proteomes" id="UP001190700">
    <property type="component" value="Unassembled WGS sequence"/>
</dbReference>
<dbReference type="PANTHER" id="PTHR11200:SF275">
    <property type="entry name" value="LD06095P"/>
    <property type="match status" value="1"/>
</dbReference>
<keyword evidence="5" id="KW-1185">Reference proteome</keyword>
<name>A0AAE0CEJ3_9CHLO</name>
<dbReference type="GO" id="GO:0004439">
    <property type="term" value="F:phosphatidylinositol-4,5-bisphosphate 5-phosphatase activity"/>
    <property type="evidence" value="ECO:0007669"/>
    <property type="project" value="TreeGrafter"/>
</dbReference>
<protein>
    <recommendedName>
        <fullName evidence="3">Inositol polyphosphate-related phosphatase domain-containing protein</fullName>
    </recommendedName>
</protein>
<evidence type="ECO:0000256" key="1">
    <source>
        <dbReference type="ARBA" id="ARBA00010768"/>
    </source>
</evidence>
<dbReference type="InterPro" id="IPR046985">
    <property type="entry name" value="IP5"/>
</dbReference>
<feature type="region of interest" description="Disordered" evidence="2">
    <location>
        <begin position="1"/>
        <end position="151"/>
    </location>
</feature>
<dbReference type="InterPro" id="IPR000300">
    <property type="entry name" value="IPPc"/>
</dbReference>